<dbReference type="InterPro" id="IPR015860">
    <property type="entry name" value="ABC_transpr_TagH-like"/>
</dbReference>
<dbReference type="KEGG" id="bomb:GT348_01490"/>
<gene>
    <name evidence="6" type="ORF">GT348_01490</name>
</gene>
<feature type="domain" description="ABC transporter" evidence="5">
    <location>
        <begin position="2"/>
        <end position="215"/>
    </location>
</feature>
<proteinExistence type="inferred from homology"/>
<dbReference type="InterPro" id="IPR003593">
    <property type="entry name" value="AAA+_ATPase"/>
</dbReference>
<dbReference type="InterPro" id="IPR003439">
    <property type="entry name" value="ABC_transporter-like_ATP-bd"/>
</dbReference>
<dbReference type="InterPro" id="IPR050683">
    <property type="entry name" value="Bact_Polysacc_Export_ATP-bd"/>
</dbReference>
<dbReference type="GO" id="GO:0005524">
    <property type="term" value="F:ATP binding"/>
    <property type="evidence" value="ECO:0007669"/>
    <property type="project" value="UniProtKB-KW"/>
</dbReference>
<name>A0A6P1N9P9_9PROT</name>
<dbReference type="InterPro" id="IPR027417">
    <property type="entry name" value="P-loop_NTPase"/>
</dbReference>
<dbReference type="AlphaFoldDB" id="A0A6P1N9P9"/>
<evidence type="ECO:0000256" key="1">
    <source>
        <dbReference type="ARBA" id="ARBA00005417"/>
    </source>
</evidence>
<dbReference type="Proteomes" id="UP000463975">
    <property type="component" value="Chromosome"/>
</dbReference>
<dbReference type="GO" id="GO:0016887">
    <property type="term" value="F:ATP hydrolysis activity"/>
    <property type="evidence" value="ECO:0007669"/>
    <property type="project" value="InterPro"/>
</dbReference>
<dbReference type="SMART" id="SM00382">
    <property type="entry name" value="AAA"/>
    <property type="match status" value="1"/>
</dbReference>
<evidence type="ECO:0000259" key="5">
    <source>
        <dbReference type="PROSITE" id="PS50893"/>
    </source>
</evidence>
<dbReference type="GO" id="GO:0016020">
    <property type="term" value="C:membrane"/>
    <property type="evidence" value="ECO:0007669"/>
    <property type="project" value="InterPro"/>
</dbReference>
<dbReference type="SUPFAM" id="SSF52540">
    <property type="entry name" value="P-loop containing nucleoside triphosphate hydrolases"/>
    <property type="match status" value="1"/>
</dbReference>
<dbReference type="PROSITE" id="PS00211">
    <property type="entry name" value="ABC_TRANSPORTER_1"/>
    <property type="match status" value="1"/>
</dbReference>
<protein>
    <submittedName>
        <fullName evidence="6">ATP-binding cassette domain-containing protein</fullName>
    </submittedName>
</protein>
<comment type="similarity">
    <text evidence="1">Belongs to the ABC transporter superfamily.</text>
</comment>
<evidence type="ECO:0000313" key="7">
    <source>
        <dbReference type="Proteomes" id="UP000463975"/>
    </source>
</evidence>
<dbReference type="RefSeq" id="WP_160618214.1">
    <property type="nucleotide sequence ID" value="NZ_CP047652.1"/>
</dbReference>
<sequence length="215" mass="24133">MIRCIDIIKDYHVERGKKRVLDGINFQMERGEKVGVLGRNGAGKSTLIRIIGGVELPTAGRIERDMSVSWPLAFGGAFQGSLSGLDNLRFISRIYNLDYKSARDYVDEFAELGSQLLDPVKTYSSGMRARLAFALSVIIEFDAYLIDEVIMVGDAKFAKKCQDELFVKRSDRALIIVSHDMGFIRETCSRSAVIYDKKLHDFSSVDEGIEVYNSL</sequence>
<accession>A0A6P1N9P9</accession>
<evidence type="ECO:0000256" key="4">
    <source>
        <dbReference type="ARBA" id="ARBA00022840"/>
    </source>
</evidence>
<keyword evidence="7" id="KW-1185">Reference proteome</keyword>
<evidence type="ECO:0000256" key="2">
    <source>
        <dbReference type="ARBA" id="ARBA00022448"/>
    </source>
</evidence>
<keyword evidence="4 6" id="KW-0067">ATP-binding</keyword>
<dbReference type="Pfam" id="PF00005">
    <property type="entry name" value="ABC_tran"/>
    <property type="match status" value="1"/>
</dbReference>
<organism evidence="6 7">
    <name type="scientific">Aristophania vespae</name>
    <dbReference type="NCBI Taxonomy" id="2697033"/>
    <lineage>
        <taxon>Bacteria</taxon>
        <taxon>Pseudomonadati</taxon>
        <taxon>Pseudomonadota</taxon>
        <taxon>Alphaproteobacteria</taxon>
        <taxon>Acetobacterales</taxon>
        <taxon>Acetobacteraceae</taxon>
        <taxon>Aristophania</taxon>
    </lineage>
</organism>
<dbReference type="CDD" id="cd03220">
    <property type="entry name" value="ABC_KpsT_Wzt"/>
    <property type="match status" value="1"/>
</dbReference>
<keyword evidence="3" id="KW-0547">Nucleotide-binding</keyword>
<dbReference type="PROSITE" id="PS50893">
    <property type="entry name" value="ABC_TRANSPORTER_2"/>
    <property type="match status" value="1"/>
</dbReference>
<evidence type="ECO:0000256" key="3">
    <source>
        <dbReference type="ARBA" id="ARBA00022741"/>
    </source>
</evidence>
<dbReference type="InterPro" id="IPR017871">
    <property type="entry name" value="ABC_transporter-like_CS"/>
</dbReference>
<reference evidence="6 7" key="1">
    <citation type="submission" date="2020-01" db="EMBL/GenBank/DDBJ databases">
        <title>Genome sequencing of strain KACC 21507.</title>
        <authorList>
            <person name="Heo J."/>
            <person name="Kim S.-J."/>
            <person name="Kim J.-S."/>
            <person name="Hong S.-B."/>
            <person name="Kwon S.-W."/>
        </authorList>
    </citation>
    <scope>NUCLEOTIDE SEQUENCE [LARGE SCALE GENOMIC DNA]</scope>
    <source>
        <strain evidence="6 7">KACC 21507</strain>
    </source>
</reference>
<dbReference type="PANTHER" id="PTHR46743:SF2">
    <property type="entry name" value="TEICHOIC ACIDS EXPORT ATP-BINDING PROTEIN TAGH"/>
    <property type="match status" value="1"/>
</dbReference>
<keyword evidence="2" id="KW-0813">Transport</keyword>
<evidence type="ECO:0000313" key="6">
    <source>
        <dbReference type="EMBL" id="QHI95136.1"/>
    </source>
</evidence>
<dbReference type="GO" id="GO:0140359">
    <property type="term" value="F:ABC-type transporter activity"/>
    <property type="evidence" value="ECO:0007669"/>
    <property type="project" value="InterPro"/>
</dbReference>
<dbReference type="PANTHER" id="PTHR46743">
    <property type="entry name" value="TEICHOIC ACIDS EXPORT ATP-BINDING PROTEIN TAGH"/>
    <property type="match status" value="1"/>
</dbReference>
<dbReference type="EMBL" id="CP047652">
    <property type="protein sequence ID" value="QHI95136.1"/>
    <property type="molecule type" value="Genomic_DNA"/>
</dbReference>
<dbReference type="Gene3D" id="3.40.50.300">
    <property type="entry name" value="P-loop containing nucleotide triphosphate hydrolases"/>
    <property type="match status" value="1"/>
</dbReference>